<dbReference type="Proteomes" id="UP000642284">
    <property type="component" value="Unassembled WGS sequence"/>
</dbReference>
<feature type="signal peptide" evidence="1">
    <location>
        <begin position="1"/>
        <end position="31"/>
    </location>
</feature>
<dbReference type="PROSITE" id="PS51318">
    <property type="entry name" value="TAT"/>
    <property type="match status" value="1"/>
</dbReference>
<proteinExistence type="predicted"/>
<dbReference type="EMBL" id="JACTVJ010000010">
    <property type="protein sequence ID" value="MBC9715240.1"/>
    <property type="molecule type" value="Genomic_DNA"/>
</dbReference>
<keyword evidence="3" id="KW-1185">Reference proteome</keyword>
<dbReference type="InterPro" id="IPR006311">
    <property type="entry name" value="TAT_signal"/>
</dbReference>
<protein>
    <recommendedName>
        <fullName evidence="4">Secreted protein</fullName>
    </recommendedName>
</protein>
<feature type="chain" id="PRO_5047091571" description="Secreted protein" evidence="1">
    <location>
        <begin position="32"/>
        <end position="142"/>
    </location>
</feature>
<evidence type="ECO:0000256" key="1">
    <source>
        <dbReference type="SAM" id="SignalP"/>
    </source>
</evidence>
<name>A0ABR7SKK3_9ACTN</name>
<comment type="caution">
    <text evidence="2">The sequence shown here is derived from an EMBL/GenBank/DDBJ whole genome shotgun (WGS) entry which is preliminary data.</text>
</comment>
<gene>
    <name evidence="2" type="ORF">H9Y04_22055</name>
</gene>
<evidence type="ECO:0000313" key="2">
    <source>
        <dbReference type="EMBL" id="MBC9715240.1"/>
    </source>
</evidence>
<keyword evidence="1" id="KW-0732">Signal</keyword>
<reference evidence="2 3" key="1">
    <citation type="submission" date="2020-08" db="EMBL/GenBank/DDBJ databases">
        <title>Genemic of Streptomyces polyaspartic.</title>
        <authorList>
            <person name="Liu W."/>
        </authorList>
    </citation>
    <scope>NUCLEOTIDE SEQUENCE [LARGE SCALE GENOMIC DNA]</scope>
    <source>
        <strain evidence="2 3">TRM66268-LWL</strain>
    </source>
</reference>
<sequence>MTTISAVSRRSLAARAAAVLLLAAGTIVPTAGSAAADSDACTHHWSGPQVCIELRGLERDVSVTAVWTNPPSGMRKRTVYLYHDGDRYKRAVATRRNGELRYTWPREDRDLDTKICVRFEGSQRMACEYTRYLGNRKYIGRN</sequence>
<accession>A0ABR7SKK3</accession>
<evidence type="ECO:0000313" key="3">
    <source>
        <dbReference type="Proteomes" id="UP000642284"/>
    </source>
</evidence>
<organism evidence="2 3">
    <name type="scientific">Streptomyces polyasparticus</name>
    <dbReference type="NCBI Taxonomy" id="2767826"/>
    <lineage>
        <taxon>Bacteria</taxon>
        <taxon>Bacillati</taxon>
        <taxon>Actinomycetota</taxon>
        <taxon>Actinomycetes</taxon>
        <taxon>Kitasatosporales</taxon>
        <taxon>Streptomycetaceae</taxon>
        <taxon>Streptomyces</taxon>
    </lineage>
</organism>
<evidence type="ECO:0008006" key="4">
    <source>
        <dbReference type="Google" id="ProtNLM"/>
    </source>
</evidence>
<dbReference type="RefSeq" id="WP_187815675.1">
    <property type="nucleotide sequence ID" value="NZ_JACTVJ010000010.1"/>
</dbReference>